<feature type="transmembrane region" description="Helical" evidence="5">
    <location>
        <begin position="167"/>
        <end position="191"/>
    </location>
</feature>
<keyword evidence="2 5" id="KW-0812">Transmembrane</keyword>
<keyword evidence="8" id="KW-1185">Reference proteome</keyword>
<dbReference type="Pfam" id="PF07298">
    <property type="entry name" value="NnrU"/>
    <property type="match status" value="1"/>
</dbReference>
<organism evidence="7 8">
    <name type="scientific">Denitrobaculum tricleocarpae</name>
    <dbReference type="NCBI Taxonomy" id="2591009"/>
    <lineage>
        <taxon>Bacteria</taxon>
        <taxon>Pseudomonadati</taxon>
        <taxon>Pseudomonadota</taxon>
        <taxon>Alphaproteobacteria</taxon>
        <taxon>Rhodospirillales</taxon>
        <taxon>Rhodospirillaceae</taxon>
        <taxon>Denitrobaculum</taxon>
    </lineage>
</organism>
<keyword evidence="4 5" id="KW-0472">Membrane</keyword>
<evidence type="ECO:0000256" key="5">
    <source>
        <dbReference type="SAM" id="Phobius"/>
    </source>
</evidence>
<proteinExistence type="predicted"/>
<accession>A0A545TTI1</accession>
<feature type="domain" description="NnrU" evidence="6">
    <location>
        <begin position="8"/>
        <end position="188"/>
    </location>
</feature>
<dbReference type="OrthoDB" id="5293641at2"/>
<evidence type="ECO:0000256" key="1">
    <source>
        <dbReference type="ARBA" id="ARBA00004141"/>
    </source>
</evidence>
<feature type="transmembrane region" description="Helical" evidence="5">
    <location>
        <begin position="128"/>
        <end position="147"/>
    </location>
</feature>
<dbReference type="InterPro" id="IPR009915">
    <property type="entry name" value="NnrU_dom"/>
</dbReference>
<gene>
    <name evidence="7" type="ORF">FKG95_10130</name>
</gene>
<dbReference type="AlphaFoldDB" id="A0A545TTI1"/>
<evidence type="ECO:0000256" key="4">
    <source>
        <dbReference type="ARBA" id="ARBA00023136"/>
    </source>
</evidence>
<dbReference type="GO" id="GO:0016020">
    <property type="term" value="C:membrane"/>
    <property type="evidence" value="ECO:0007669"/>
    <property type="project" value="UniProtKB-SubCell"/>
</dbReference>
<keyword evidence="3 5" id="KW-1133">Transmembrane helix</keyword>
<dbReference type="EMBL" id="VHSH01000003">
    <property type="protein sequence ID" value="TQV80526.1"/>
    <property type="molecule type" value="Genomic_DNA"/>
</dbReference>
<evidence type="ECO:0000259" key="6">
    <source>
        <dbReference type="Pfam" id="PF07298"/>
    </source>
</evidence>
<comment type="caution">
    <text evidence="7">The sequence shown here is derived from an EMBL/GenBank/DDBJ whole genome shotgun (WGS) entry which is preliminary data.</text>
</comment>
<name>A0A545TTI1_9PROT</name>
<feature type="transmembrane region" description="Helical" evidence="5">
    <location>
        <begin position="66"/>
        <end position="92"/>
    </location>
</feature>
<sequence length="192" mass="21164">MEGLVIWLLLGVILWSAVHFVPSLGPALKTRLIGKFGRKSYRILFALLVATSILLMIFGWRSTDPLFLYALGSWTSPVTTLLVLCAFILMGATNYPTRIKRFIRHPQLSGLAVWSVAHLISNGDSRSLILFGGLGLWALAEIFLISAREGAWVKPEAPSLVVEFRGLAISFVIFFAAMALHPWFAGVPVIAR</sequence>
<evidence type="ECO:0000256" key="3">
    <source>
        <dbReference type="ARBA" id="ARBA00022989"/>
    </source>
</evidence>
<evidence type="ECO:0000313" key="7">
    <source>
        <dbReference type="EMBL" id="TQV80526.1"/>
    </source>
</evidence>
<comment type="subcellular location">
    <subcellularLocation>
        <location evidence="1">Membrane</location>
        <topology evidence="1">Multi-pass membrane protein</topology>
    </subcellularLocation>
</comment>
<reference evidence="7 8" key="1">
    <citation type="submission" date="2019-06" db="EMBL/GenBank/DDBJ databases">
        <title>Whole genome sequence for Rhodospirillaceae sp. R148.</title>
        <authorList>
            <person name="Wang G."/>
        </authorList>
    </citation>
    <scope>NUCLEOTIDE SEQUENCE [LARGE SCALE GENOMIC DNA]</scope>
    <source>
        <strain evidence="7 8">R148</strain>
    </source>
</reference>
<evidence type="ECO:0000313" key="8">
    <source>
        <dbReference type="Proteomes" id="UP000315252"/>
    </source>
</evidence>
<protein>
    <submittedName>
        <fullName evidence="7">NnrU protein</fullName>
    </submittedName>
</protein>
<dbReference type="Proteomes" id="UP000315252">
    <property type="component" value="Unassembled WGS sequence"/>
</dbReference>
<evidence type="ECO:0000256" key="2">
    <source>
        <dbReference type="ARBA" id="ARBA00022692"/>
    </source>
</evidence>
<feature type="transmembrane region" description="Helical" evidence="5">
    <location>
        <begin position="40"/>
        <end position="60"/>
    </location>
</feature>
<feature type="transmembrane region" description="Helical" evidence="5">
    <location>
        <begin position="6"/>
        <end position="28"/>
    </location>
</feature>